<dbReference type="EMBL" id="MTAB01000050">
    <property type="protein sequence ID" value="OSI15224.1"/>
    <property type="molecule type" value="Genomic_DNA"/>
</dbReference>
<evidence type="ECO:0000313" key="3">
    <source>
        <dbReference type="Proteomes" id="UP000193303"/>
    </source>
</evidence>
<evidence type="ECO:0000313" key="2">
    <source>
        <dbReference type="EMBL" id="OSI15224.1"/>
    </source>
</evidence>
<proteinExistence type="predicted"/>
<dbReference type="Pfam" id="PF09937">
    <property type="entry name" value="DUF2169"/>
    <property type="match status" value="1"/>
</dbReference>
<name>A0A1X3D696_9NEIS</name>
<accession>A0A1X3D696</accession>
<dbReference type="Proteomes" id="UP000193303">
    <property type="component" value="Unassembled WGS sequence"/>
</dbReference>
<reference evidence="3" key="1">
    <citation type="submission" date="2017-01" db="EMBL/GenBank/DDBJ databases">
        <authorList>
            <person name="Mah S.A."/>
            <person name="Swanson W.J."/>
            <person name="Moy G.W."/>
            <person name="Vacquier V.D."/>
        </authorList>
    </citation>
    <scope>NUCLEOTIDE SEQUENCE [LARGE SCALE GENOMIC DNA]</scope>
    <source>
        <strain evidence="3">124861</strain>
    </source>
</reference>
<dbReference type="OrthoDB" id="237820at2"/>
<organism evidence="2 3">
    <name type="scientific">Neisseria dumasiana</name>
    <dbReference type="NCBI Taxonomy" id="1931275"/>
    <lineage>
        <taxon>Bacteria</taxon>
        <taxon>Pseudomonadati</taxon>
        <taxon>Pseudomonadota</taxon>
        <taxon>Betaproteobacteria</taxon>
        <taxon>Neisseriales</taxon>
        <taxon>Neisseriaceae</taxon>
        <taxon>Neisseria</taxon>
    </lineage>
</organism>
<dbReference type="InterPro" id="IPR018683">
    <property type="entry name" value="DUF2169"/>
</dbReference>
<sequence length="378" mass="42838">MFELHNFTCFHTQQFKNVDQLDRTYDVVVAKVSYEFEIDPATGKTELQFARTQTPLTFADTFYGEPSQTATELESDFCLYKPKTDFVINAVAYAPDDLPARQFAASVSIGNYRKTLAVTGERYWIREAVGWSVGEPSPILSLPIRYEFAFGGSEVEDDHTGYQENAIGIGYYPKSFLQKNSFKRMLRAHQIYDPAKPVRDPAEKAAPEGFGFMPRYFAQRAKHTGTADAQWIENRAPLLPEDFSMAYWNGAHPSLQLPHLKPNHIYELGFTGMVHSFQAPNQHFTVELPVETVFVHAYTAANQSLCKDMVLDTVFVDVEKRRIDCNYRTSFAEELEIASCQLRFIARHERGDQIAAAQACHDSQTEFIPIPPSLTALA</sequence>
<dbReference type="RefSeq" id="WP_085360834.1">
    <property type="nucleotide sequence ID" value="NZ_MTAB01000050.1"/>
</dbReference>
<protein>
    <recommendedName>
        <fullName evidence="1">DUF2169 domain-containing protein</fullName>
    </recommendedName>
</protein>
<dbReference type="STRING" id="1931275.BV914_10020"/>
<dbReference type="AlphaFoldDB" id="A0A1X3D696"/>
<comment type="caution">
    <text evidence="2">The sequence shown here is derived from an EMBL/GenBank/DDBJ whole genome shotgun (WGS) entry which is preliminary data.</text>
</comment>
<evidence type="ECO:0000259" key="1">
    <source>
        <dbReference type="Pfam" id="PF09937"/>
    </source>
</evidence>
<gene>
    <name evidence="2" type="ORF">BV912_12115</name>
</gene>
<feature type="domain" description="DUF2169" evidence="1">
    <location>
        <begin position="27"/>
        <end position="327"/>
    </location>
</feature>